<keyword evidence="9" id="KW-1185">Reference proteome</keyword>
<dbReference type="Pfam" id="PF07196">
    <property type="entry name" value="Flagellin_IN"/>
    <property type="match status" value="1"/>
</dbReference>
<reference evidence="8 9" key="1">
    <citation type="submission" date="2015-06" db="EMBL/GenBank/DDBJ databases">
        <title>Genome sequencing of Thermotogales isolates from hydrothermal vents.</title>
        <authorList>
            <person name="Haverkamp T.H."/>
            <person name="Kublanov I.V."/>
            <person name="Nesbo C.L."/>
        </authorList>
    </citation>
    <scope>NUCLEOTIDE SEQUENCE [LARGE SCALE GENOMIC DNA]</scope>
    <source>
        <strain evidence="9">ik275mar</strain>
    </source>
</reference>
<protein>
    <recommendedName>
        <fullName evidence="5">Flagellar hook-associated protein 2</fullName>
        <shortName evidence="5">HAP2</shortName>
    </recommendedName>
    <alternativeName>
        <fullName evidence="5">Flagellar cap protein</fullName>
    </alternativeName>
</protein>
<comment type="function">
    <text evidence="5">Required for morphogenesis and for the elongation of the flagellar filament by facilitating polymerization of the flagellin monomers at the tip of growing filament. Forms a capping structure, which prevents flagellin subunits (transported through the central channel of the flagellum) from leaking out without polymerization at the distal end.</text>
</comment>
<dbReference type="Pfam" id="PF07195">
    <property type="entry name" value="FliD_C"/>
    <property type="match status" value="1"/>
</dbReference>
<name>A0ABX3IJU1_9BACT</name>
<feature type="domain" description="Flagellar hook-associated protein 2 N-terminal" evidence="6">
    <location>
        <begin position="28"/>
        <end position="123"/>
    </location>
</feature>
<sequence length="591" mass="65272">MDYSSIAQNINYRYTSNAPMFQFGGLSSGLDTASIIDKIMEVESRPLNRLNEKFKVLDYQQKAYNNVSDKLRDFMNYLTDFKLQSNLIPKSATVSDATVLAADASATVLDGNYSISIDKLASRSIYNGGKVGVDITSTDTYSSLNHKYVPQDSTLVLTVNNTDVNISISSTDTINDIVNKISNAFTTAGASATVAFNDVENKLVIQSSDIFSISQSSGNFLNVFKLDDANLINNSGTYTLQSSGDIGTYSTSKTLADLGISGSGTFTINDVSISYSDTDTIFDLISRINNNVSDVTASYDENNNKIVITANEMGDVIINISGAPSGLGLDTGTFTLGDIAHATLTTDSGLTYDLYSDNNTFTYNGLEFTAYNLGNVTISVNTDTDAIVEKVKEFVDKWNEMTDYLYTKLTEDKVKGKDESEMSEEEKIQGYLKNDQYLRRIFDKMRGFLYDSYNGNYLWELGITSGDSGIGFENTMKGHIELDEDKLKEYISKNGVDSVWKFFGGSETSFASQVKDYLYDLTKFNGEIDQVAGVSGRLGREKRVLAKEMANWIEILQKKEQDLWAKFSAMEEALAKLNSQGMYIAQALSKR</sequence>
<dbReference type="InterPro" id="IPR010809">
    <property type="entry name" value="FliD_C"/>
</dbReference>
<dbReference type="InterPro" id="IPR003481">
    <property type="entry name" value="FliD_N"/>
</dbReference>
<comment type="subunit">
    <text evidence="2 5">Homopentamer.</text>
</comment>
<feature type="domain" description="Flagellar hook-associated protein 2 C-terminal" evidence="7">
    <location>
        <begin position="343"/>
        <end position="579"/>
    </location>
</feature>
<organism evidence="8 9">
    <name type="scientific">Thermosipho affectus</name>
    <dbReference type="NCBI Taxonomy" id="660294"/>
    <lineage>
        <taxon>Bacteria</taxon>
        <taxon>Thermotogati</taxon>
        <taxon>Thermotogota</taxon>
        <taxon>Thermotogae</taxon>
        <taxon>Thermotogales</taxon>
        <taxon>Fervidobacteriaceae</taxon>
        <taxon>Thermosipho</taxon>
    </lineage>
</organism>
<comment type="similarity">
    <text evidence="1 5">Belongs to the FliD family.</text>
</comment>
<dbReference type="RefSeq" id="WP_077198649.1">
    <property type="nucleotide sequence ID" value="NZ_LBFC01000022.1"/>
</dbReference>
<evidence type="ECO:0000256" key="4">
    <source>
        <dbReference type="ARBA" id="ARBA00023143"/>
    </source>
</evidence>
<keyword evidence="8" id="KW-0966">Cell projection</keyword>
<keyword evidence="8" id="KW-0282">Flagellum</keyword>
<evidence type="ECO:0000313" key="8">
    <source>
        <dbReference type="EMBL" id="ONN26787.1"/>
    </source>
</evidence>
<evidence type="ECO:0000256" key="3">
    <source>
        <dbReference type="ARBA" id="ARBA00023054"/>
    </source>
</evidence>
<keyword evidence="3" id="KW-0175">Coiled coil</keyword>
<evidence type="ECO:0000256" key="5">
    <source>
        <dbReference type="RuleBase" id="RU362066"/>
    </source>
</evidence>
<dbReference type="EMBL" id="LBFC01000022">
    <property type="protein sequence ID" value="ONN26787.1"/>
    <property type="molecule type" value="Genomic_DNA"/>
</dbReference>
<evidence type="ECO:0000259" key="6">
    <source>
        <dbReference type="Pfam" id="PF02465"/>
    </source>
</evidence>
<dbReference type="PANTHER" id="PTHR30288:SF0">
    <property type="entry name" value="FLAGELLAR HOOK-ASSOCIATED PROTEIN 2"/>
    <property type="match status" value="1"/>
</dbReference>
<dbReference type="Pfam" id="PF02465">
    <property type="entry name" value="FliD_N"/>
    <property type="match status" value="1"/>
</dbReference>
<dbReference type="InterPro" id="IPR010810">
    <property type="entry name" value="Flagellin_hook_IN_motif"/>
</dbReference>
<evidence type="ECO:0000256" key="1">
    <source>
        <dbReference type="ARBA" id="ARBA00009764"/>
    </source>
</evidence>
<accession>A0ABX3IJU1</accession>
<keyword evidence="4 5" id="KW-0975">Bacterial flagellum</keyword>
<comment type="caution">
    <text evidence="8">The sequence shown here is derived from an EMBL/GenBank/DDBJ whole genome shotgun (WGS) entry which is preliminary data.</text>
</comment>
<proteinExistence type="inferred from homology"/>
<evidence type="ECO:0000259" key="7">
    <source>
        <dbReference type="Pfam" id="PF07195"/>
    </source>
</evidence>
<keyword evidence="5" id="KW-0964">Secreted</keyword>
<dbReference type="Proteomes" id="UP000242616">
    <property type="component" value="Unassembled WGS sequence"/>
</dbReference>
<evidence type="ECO:0000313" key="9">
    <source>
        <dbReference type="Proteomes" id="UP000242616"/>
    </source>
</evidence>
<dbReference type="PANTHER" id="PTHR30288">
    <property type="entry name" value="FLAGELLAR CAP/ASSEMBLY PROTEIN FLID"/>
    <property type="match status" value="1"/>
</dbReference>
<dbReference type="InterPro" id="IPR040026">
    <property type="entry name" value="FliD"/>
</dbReference>
<keyword evidence="8" id="KW-0969">Cilium</keyword>
<comment type="subcellular location">
    <subcellularLocation>
        <location evidence="5">Secreted</location>
    </subcellularLocation>
    <subcellularLocation>
        <location evidence="5">Bacterial flagellum</location>
    </subcellularLocation>
</comment>
<evidence type="ECO:0000256" key="2">
    <source>
        <dbReference type="ARBA" id="ARBA00011255"/>
    </source>
</evidence>
<gene>
    <name evidence="8" type="ORF">XJ44_07955</name>
</gene>